<feature type="region of interest" description="Disordered" evidence="1">
    <location>
        <begin position="1"/>
        <end position="23"/>
    </location>
</feature>
<dbReference type="EMBL" id="CP136895">
    <property type="protein sequence ID" value="WOL10520.1"/>
    <property type="molecule type" value="Genomic_DNA"/>
</dbReference>
<dbReference type="AlphaFoldDB" id="A0AAQ3KM62"/>
<protein>
    <submittedName>
        <fullName evidence="2">Uncharacterized protein</fullName>
    </submittedName>
</protein>
<reference evidence="2 3" key="1">
    <citation type="submission" date="2023-10" db="EMBL/GenBank/DDBJ databases">
        <title>Chromosome-scale genome assembly provides insights into flower coloration mechanisms of Canna indica.</title>
        <authorList>
            <person name="Li C."/>
        </authorList>
    </citation>
    <scope>NUCLEOTIDE SEQUENCE [LARGE SCALE GENOMIC DNA]</scope>
    <source>
        <tissue evidence="2">Flower</tissue>
    </source>
</reference>
<evidence type="ECO:0000256" key="1">
    <source>
        <dbReference type="SAM" id="MobiDB-lite"/>
    </source>
</evidence>
<dbReference type="Proteomes" id="UP001327560">
    <property type="component" value="Chromosome 6"/>
</dbReference>
<name>A0AAQ3KM62_9LILI</name>
<sequence length="156" mass="17808">MGRKTHFRPTQPSSSSSSGDGCGGKVMLHYGTIREVDDPTSVVELMLEHPHQFVVDIRAVFVGSTKVVCRFRRTTCWSMTGPTRCSRWLQRIRLDRLKRSDHVVGDTPGFNSPRFHCQTRFQLPSRPRGWWMSMVTCVRARYRVMGSSPTPDHEAA</sequence>
<accession>A0AAQ3KM62</accession>
<gene>
    <name evidence="2" type="ORF">Cni_G19277</name>
</gene>
<organism evidence="2 3">
    <name type="scientific">Canna indica</name>
    <name type="common">Indian-shot</name>
    <dbReference type="NCBI Taxonomy" id="4628"/>
    <lineage>
        <taxon>Eukaryota</taxon>
        <taxon>Viridiplantae</taxon>
        <taxon>Streptophyta</taxon>
        <taxon>Embryophyta</taxon>
        <taxon>Tracheophyta</taxon>
        <taxon>Spermatophyta</taxon>
        <taxon>Magnoliopsida</taxon>
        <taxon>Liliopsida</taxon>
        <taxon>Zingiberales</taxon>
        <taxon>Cannaceae</taxon>
        <taxon>Canna</taxon>
    </lineage>
</organism>
<evidence type="ECO:0000313" key="3">
    <source>
        <dbReference type="Proteomes" id="UP001327560"/>
    </source>
</evidence>
<proteinExistence type="predicted"/>
<evidence type="ECO:0000313" key="2">
    <source>
        <dbReference type="EMBL" id="WOL10520.1"/>
    </source>
</evidence>
<keyword evidence="3" id="KW-1185">Reference proteome</keyword>